<evidence type="ECO:0000256" key="4">
    <source>
        <dbReference type="ARBA" id="ARBA00022984"/>
    </source>
</evidence>
<dbReference type="SUPFAM" id="SSF141523">
    <property type="entry name" value="L,D-transpeptidase catalytic domain-like"/>
    <property type="match status" value="1"/>
</dbReference>
<feature type="region of interest" description="Disordered" evidence="7">
    <location>
        <begin position="384"/>
        <end position="407"/>
    </location>
</feature>
<dbReference type="RefSeq" id="WP_275119204.1">
    <property type="nucleotide sequence ID" value="NZ_JAOTPO010000010.1"/>
</dbReference>
<dbReference type="EMBL" id="JAOTPO010000010">
    <property type="protein sequence ID" value="MDE5414587.1"/>
    <property type="molecule type" value="Genomic_DNA"/>
</dbReference>
<reference evidence="10" key="1">
    <citation type="submission" date="2024-05" db="EMBL/GenBank/DDBJ databases">
        <title>Alkalihalobacillus sp. strain MEB203 novel alkaliphilic bacterium from Lonar Lake, India.</title>
        <authorList>
            <person name="Joshi A."/>
            <person name="Thite S."/>
            <person name="Mengade P."/>
        </authorList>
    </citation>
    <scope>NUCLEOTIDE SEQUENCE</scope>
    <source>
        <strain evidence="10">MEB 203</strain>
    </source>
</reference>
<dbReference type="InterPro" id="IPR050979">
    <property type="entry name" value="LD-transpeptidase"/>
</dbReference>
<proteinExistence type="predicted"/>
<evidence type="ECO:0000256" key="3">
    <source>
        <dbReference type="ARBA" id="ARBA00022960"/>
    </source>
</evidence>
<evidence type="ECO:0000256" key="1">
    <source>
        <dbReference type="ARBA" id="ARBA00004752"/>
    </source>
</evidence>
<organism evidence="10 11">
    <name type="scientific">Alkalihalobacterium chitinilyticum</name>
    <dbReference type="NCBI Taxonomy" id="2980103"/>
    <lineage>
        <taxon>Bacteria</taxon>
        <taxon>Bacillati</taxon>
        <taxon>Bacillota</taxon>
        <taxon>Bacilli</taxon>
        <taxon>Bacillales</taxon>
        <taxon>Bacillaceae</taxon>
        <taxon>Alkalihalobacterium</taxon>
    </lineage>
</organism>
<feature type="active site" description="Proton donor/acceptor" evidence="6">
    <location>
        <position position="322"/>
    </location>
</feature>
<keyword evidence="11" id="KW-1185">Reference proteome</keyword>
<keyword evidence="2" id="KW-0808">Transferase</keyword>
<evidence type="ECO:0000256" key="6">
    <source>
        <dbReference type="PROSITE-ProRule" id="PRU01373"/>
    </source>
</evidence>
<keyword evidence="5 6" id="KW-0961">Cell wall biogenesis/degradation</keyword>
<evidence type="ECO:0000259" key="9">
    <source>
        <dbReference type="PROSITE" id="PS52029"/>
    </source>
</evidence>
<keyword evidence="3 6" id="KW-0133">Cell shape</keyword>
<keyword evidence="8" id="KW-0472">Membrane</keyword>
<keyword evidence="4 6" id="KW-0573">Peptidoglycan synthesis</keyword>
<dbReference type="CDD" id="cd16913">
    <property type="entry name" value="YkuD_like"/>
    <property type="match status" value="1"/>
</dbReference>
<dbReference type="Pfam" id="PF03734">
    <property type="entry name" value="YkuD"/>
    <property type="match status" value="1"/>
</dbReference>
<sequence>MEGKRRKYLLVAKRYEAAAYILYRKAMKDRNNSFQYMNEYKEISEQALFFYKEAHKNGDKKATRYYDRLKKDIQHRSSTLKKPKVSFVLHVTRVFIFMVIFLVTFFFTFLNPTNYLNYFSLFIPGNAMVLHENKAKVDEQTPGYMEPLLVLKSALYFYTLEHQAAPQSLHELTQKFPNNYLSFIPADGITGSNEIYHSFNGLGGWIYQPSPVQTYSPNEVSQLVSKWVQPNIHNRCQPPSEDTCDFQPLEIIVDKEEKALFLISGTKILRHYQIAVGKDNSTPTGQFYIQKRVINPNYHFPSTTKPFGTRDLELSNSRFAIHGTYEEESIGKNASKGCVRLRNEDVEELFSMATLGTSVTITDDSGLIASRSLINSRKASSFSSEESLKRTDVEKEEDMSTMYQWSH</sequence>
<comment type="caution">
    <text evidence="10">The sequence shown here is derived from an EMBL/GenBank/DDBJ whole genome shotgun (WGS) entry which is preliminary data.</text>
</comment>
<evidence type="ECO:0000313" key="11">
    <source>
        <dbReference type="Proteomes" id="UP001148125"/>
    </source>
</evidence>
<evidence type="ECO:0000256" key="5">
    <source>
        <dbReference type="ARBA" id="ARBA00023316"/>
    </source>
</evidence>
<feature type="transmembrane region" description="Helical" evidence="8">
    <location>
        <begin position="87"/>
        <end position="110"/>
    </location>
</feature>
<protein>
    <submittedName>
        <fullName evidence="10">L,D-transpeptidase</fullName>
    </submittedName>
</protein>
<evidence type="ECO:0000256" key="7">
    <source>
        <dbReference type="SAM" id="MobiDB-lite"/>
    </source>
</evidence>
<keyword evidence="8" id="KW-0812">Transmembrane</keyword>
<keyword evidence="8" id="KW-1133">Transmembrane helix</keyword>
<accession>A0ABT5VGY3</accession>
<evidence type="ECO:0000256" key="2">
    <source>
        <dbReference type="ARBA" id="ARBA00022679"/>
    </source>
</evidence>
<dbReference type="Gene3D" id="2.40.440.10">
    <property type="entry name" value="L,D-transpeptidase catalytic domain-like"/>
    <property type="match status" value="1"/>
</dbReference>
<gene>
    <name evidence="10" type="ORF">N7Z68_14505</name>
</gene>
<dbReference type="InterPro" id="IPR038063">
    <property type="entry name" value="Transpep_catalytic_dom"/>
</dbReference>
<name>A0ABT5VGY3_9BACI</name>
<dbReference type="Proteomes" id="UP001148125">
    <property type="component" value="Unassembled WGS sequence"/>
</dbReference>
<dbReference type="PROSITE" id="PS52029">
    <property type="entry name" value="LD_TPASE"/>
    <property type="match status" value="1"/>
</dbReference>
<feature type="domain" description="L,D-TPase catalytic" evidence="9">
    <location>
        <begin position="249"/>
        <end position="362"/>
    </location>
</feature>
<evidence type="ECO:0000313" key="10">
    <source>
        <dbReference type="EMBL" id="MDE5414587.1"/>
    </source>
</evidence>
<dbReference type="InterPro" id="IPR005490">
    <property type="entry name" value="LD_TPept_cat_dom"/>
</dbReference>
<feature type="active site" description="Nucleophile" evidence="6">
    <location>
        <position position="338"/>
    </location>
</feature>
<dbReference type="PANTHER" id="PTHR30582">
    <property type="entry name" value="L,D-TRANSPEPTIDASE"/>
    <property type="match status" value="1"/>
</dbReference>
<comment type="pathway">
    <text evidence="1 6">Cell wall biogenesis; peptidoglycan biosynthesis.</text>
</comment>
<evidence type="ECO:0000256" key="8">
    <source>
        <dbReference type="SAM" id="Phobius"/>
    </source>
</evidence>